<sequence length="588" mass="64324">MPRNLSLRTQFGGVKIGIKSQGYSEPVMSDSEEWGITHTTKEPYARPLQAPPSPDYVPGPEEPEQAPPSPDYVPGPELADDEIDPEEDPIDYSADGGDDGDDEMDIEEDEDADMDIDEEDEDDEMEDEEAEEEHSAPAYPVVVALPATVPSAEETEPFETDESAATPPPHPAYRMTARISIPEPLPVPAWSDSEVARLLAISSPPASPLSPWSSSPPQIPLPVSPPPPVLTAPPPSPIRSLGYRAATIRMRAEAAATSDSPPLPPPFILSPTRPDAPPPLPTSVPTSFPPLSLPTDSHREGRPEVNLPPRMGLGLALGPGYEVGESSAAAAARPAGGFRADYGFIATMDRQVRRDPERYVGYGITDSWDEIVETLQGAPVSTDTELGAHMREFESLVRRDTDEIYTRLDDEQGQRQLLAGRVNMLFRDRRTHAHTRQLMETEAGMSREAWRRAMDSSDLAHGGVISLRTTVYAQMEEITELQSADRRRQRAMSELLETDRRRREEMRELRAADRTRQQQIVQTLTAVQTLQREMVPLQGLVATLQGQVTDLQGQVMTLQGQVTTLQGQQGPAGGPAQPELPEEAGSSS</sequence>
<feature type="region of interest" description="Disordered" evidence="1">
    <location>
        <begin position="269"/>
        <end position="304"/>
    </location>
</feature>
<reference evidence="2" key="1">
    <citation type="journal article" date="2022" name="Int. J. Mol. Sci.">
        <title>Draft Genome of Tanacetum Coccineum: Genomic Comparison of Closely Related Tanacetum-Family Plants.</title>
        <authorList>
            <person name="Yamashiro T."/>
            <person name="Shiraishi A."/>
            <person name="Nakayama K."/>
            <person name="Satake H."/>
        </authorList>
    </citation>
    <scope>NUCLEOTIDE SEQUENCE</scope>
</reference>
<evidence type="ECO:0000313" key="2">
    <source>
        <dbReference type="EMBL" id="GJT78719.1"/>
    </source>
</evidence>
<evidence type="ECO:0000313" key="3">
    <source>
        <dbReference type="Proteomes" id="UP001151760"/>
    </source>
</evidence>
<name>A0ABQ5GTT8_9ASTR</name>
<evidence type="ECO:0000256" key="1">
    <source>
        <dbReference type="SAM" id="MobiDB-lite"/>
    </source>
</evidence>
<dbReference type="Proteomes" id="UP001151760">
    <property type="component" value="Unassembled WGS sequence"/>
</dbReference>
<feature type="region of interest" description="Disordered" evidence="1">
    <location>
        <begin position="19"/>
        <end position="174"/>
    </location>
</feature>
<keyword evidence="3" id="KW-1185">Reference proteome</keyword>
<feature type="compositionally biased region" description="Low complexity" evidence="1">
    <location>
        <begin position="136"/>
        <end position="150"/>
    </location>
</feature>
<accession>A0ABQ5GTT8</accession>
<proteinExistence type="predicted"/>
<dbReference type="EMBL" id="BQNB010018828">
    <property type="protein sequence ID" value="GJT78719.1"/>
    <property type="molecule type" value="Genomic_DNA"/>
</dbReference>
<reference evidence="2" key="2">
    <citation type="submission" date="2022-01" db="EMBL/GenBank/DDBJ databases">
        <authorList>
            <person name="Yamashiro T."/>
            <person name="Shiraishi A."/>
            <person name="Satake H."/>
            <person name="Nakayama K."/>
        </authorList>
    </citation>
    <scope>NUCLEOTIDE SEQUENCE</scope>
</reference>
<feature type="region of interest" description="Disordered" evidence="1">
    <location>
        <begin position="563"/>
        <end position="588"/>
    </location>
</feature>
<feature type="compositionally biased region" description="Low complexity" evidence="1">
    <location>
        <begin position="203"/>
        <end position="216"/>
    </location>
</feature>
<protein>
    <submittedName>
        <fullName evidence="2">Uncharacterized protein</fullName>
    </submittedName>
</protein>
<feature type="compositionally biased region" description="Acidic residues" evidence="1">
    <location>
        <begin position="78"/>
        <end position="132"/>
    </location>
</feature>
<feature type="compositionally biased region" description="Pro residues" evidence="1">
    <location>
        <begin position="217"/>
        <end position="234"/>
    </location>
</feature>
<gene>
    <name evidence="2" type="ORF">Tco_1045444</name>
</gene>
<feature type="compositionally biased region" description="Pro residues" evidence="1">
    <location>
        <begin position="269"/>
        <end position="292"/>
    </location>
</feature>
<organism evidence="2 3">
    <name type="scientific">Tanacetum coccineum</name>
    <dbReference type="NCBI Taxonomy" id="301880"/>
    <lineage>
        <taxon>Eukaryota</taxon>
        <taxon>Viridiplantae</taxon>
        <taxon>Streptophyta</taxon>
        <taxon>Embryophyta</taxon>
        <taxon>Tracheophyta</taxon>
        <taxon>Spermatophyta</taxon>
        <taxon>Magnoliopsida</taxon>
        <taxon>eudicotyledons</taxon>
        <taxon>Gunneridae</taxon>
        <taxon>Pentapetalae</taxon>
        <taxon>asterids</taxon>
        <taxon>campanulids</taxon>
        <taxon>Asterales</taxon>
        <taxon>Asteraceae</taxon>
        <taxon>Asteroideae</taxon>
        <taxon>Anthemideae</taxon>
        <taxon>Anthemidinae</taxon>
        <taxon>Tanacetum</taxon>
    </lineage>
</organism>
<feature type="compositionally biased region" description="Acidic residues" evidence="1">
    <location>
        <begin position="153"/>
        <end position="162"/>
    </location>
</feature>
<comment type="caution">
    <text evidence="2">The sequence shown here is derived from an EMBL/GenBank/DDBJ whole genome shotgun (WGS) entry which is preliminary data.</text>
</comment>
<feature type="region of interest" description="Disordered" evidence="1">
    <location>
        <begin position="203"/>
        <end position="234"/>
    </location>
</feature>